<dbReference type="EMBL" id="JAVFWL010000002">
    <property type="protein sequence ID" value="KAK6734553.1"/>
    <property type="molecule type" value="Genomic_DNA"/>
</dbReference>
<keyword evidence="2" id="KW-0812">Transmembrane</keyword>
<comment type="caution">
    <text evidence="3">The sequence shown here is derived from an EMBL/GenBank/DDBJ whole genome shotgun (WGS) entry which is preliminary data.</text>
</comment>
<feature type="region of interest" description="Disordered" evidence="1">
    <location>
        <begin position="1"/>
        <end position="25"/>
    </location>
</feature>
<dbReference type="Proteomes" id="UP001303046">
    <property type="component" value="Unassembled WGS sequence"/>
</dbReference>
<keyword evidence="4" id="KW-1185">Reference proteome</keyword>
<reference evidence="3 4" key="1">
    <citation type="submission" date="2023-08" db="EMBL/GenBank/DDBJ databases">
        <title>A Necator americanus chromosomal reference genome.</title>
        <authorList>
            <person name="Ilik V."/>
            <person name="Petrzelkova K.J."/>
            <person name="Pardy F."/>
            <person name="Fuh T."/>
            <person name="Niatou-Singa F.S."/>
            <person name="Gouil Q."/>
            <person name="Baker L."/>
            <person name="Ritchie M.E."/>
            <person name="Jex A.R."/>
            <person name="Gazzola D."/>
            <person name="Li H."/>
            <person name="Toshio Fujiwara R."/>
            <person name="Zhan B."/>
            <person name="Aroian R.V."/>
            <person name="Pafco B."/>
            <person name="Schwarz E.M."/>
        </authorList>
    </citation>
    <scope>NUCLEOTIDE SEQUENCE [LARGE SCALE GENOMIC DNA]</scope>
    <source>
        <strain evidence="3 4">Aroian</strain>
        <tissue evidence="3">Whole animal</tissue>
    </source>
</reference>
<gene>
    <name evidence="3" type="primary">Necator_chrII.g5797</name>
    <name evidence="3" type="ORF">RB195_018004</name>
</gene>
<feature type="transmembrane region" description="Helical" evidence="2">
    <location>
        <begin position="78"/>
        <end position="99"/>
    </location>
</feature>
<accession>A0ABR1CAP2</accession>
<evidence type="ECO:0000256" key="2">
    <source>
        <dbReference type="SAM" id="Phobius"/>
    </source>
</evidence>
<keyword evidence="2" id="KW-0472">Membrane</keyword>
<organism evidence="3 4">
    <name type="scientific">Necator americanus</name>
    <name type="common">Human hookworm</name>
    <dbReference type="NCBI Taxonomy" id="51031"/>
    <lineage>
        <taxon>Eukaryota</taxon>
        <taxon>Metazoa</taxon>
        <taxon>Ecdysozoa</taxon>
        <taxon>Nematoda</taxon>
        <taxon>Chromadorea</taxon>
        <taxon>Rhabditida</taxon>
        <taxon>Rhabditina</taxon>
        <taxon>Rhabditomorpha</taxon>
        <taxon>Strongyloidea</taxon>
        <taxon>Ancylostomatidae</taxon>
        <taxon>Bunostominae</taxon>
        <taxon>Necator</taxon>
    </lineage>
</organism>
<protein>
    <submittedName>
        <fullName evidence="3">Uncharacterized protein</fullName>
    </submittedName>
</protein>
<sequence length="141" mass="15985">MWGPLTELSHHSERSQSIAHGGQRQPRLAAKYRKPSHGHCSARFFSFKTLEPGAQTAQKGLQCRILDLSFGKMSLNRLVCYAFLLMAFFSCIVALPVMLGEDLVETPSGLSYLLKRRDVASALPFELPEHLLKSMLKYRRY</sequence>
<evidence type="ECO:0000313" key="3">
    <source>
        <dbReference type="EMBL" id="KAK6734553.1"/>
    </source>
</evidence>
<name>A0ABR1CAP2_NECAM</name>
<evidence type="ECO:0000313" key="4">
    <source>
        <dbReference type="Proteomes" id="UP001303046"/>
    </source>
</evidence>
<proteinExistence type="predicted"/>
<keyword evidence="2" id="KW-1133">Transmembrane helix</keyword>
<evidence type="ECO:0000256" key="1">
    <source>
        <dbReference type="SAM" id="MobiDB-lite"/>
    </source>
</evidence>